<comment type="caution">
    <text evidence="1">The sequence shown here is derived from an EMBL/GenBank/DDBJ whole genome shotgun (WGS) entry which is preliminary data.</text>
</comment>
<reference evidence="1" key="1">
    <citation type="submission" date="2020-11" db="EMBL/GenBank/DDBJ databases">
        <title>Adaptations for nitrogen fixation in a non-lichenized fungal sporocarp promotes dispersal by wood-feeding termites.</title>
        <authorList>
            <consortium name="DOE Joint Genome Institute"/>
            <person name="Koch R.A."/>
            <person name="Yoon G."/>
            <person name="Arayal U."/>
            <person name="Lail K."/>
            <person name="Amirebrahimi M."/>
            <person name="Labutti K."/>
            <person name="Lipzen A."/>
            <person name="Riley R."/>
            <person name="Barry K."/>
            <person name="Henrissat B."/>
            <person name="Grigoriev I.V."/>
            <person name="Herr J.R."/>
            <person name="Aime M.C."/>
        </authorList>
    </citation>
    <scope>NUCLEOTIDE SEQUENCE</scope>
    <source>
        <strain evidence="1">MCA 3950</strain>
    </source>
</reference>
<sequence>MSQNAPGHHNVASASSITGLVMSSVASKVSVASPTCNRNNNAFVARLVQLAAALARPNAVQRGSRAIRCVTWSEIAILREIYDNLTSNETCEETATTMHQINLDLDQVARQHRRYKIRYHKVEACIDGGDKIRLSPTSPMTPQAIDSSLTSPSCLDVEFGMGLLVAHDYYEVPTKVTSRFGLRGKTPMLIHGDSLVPIVMATTLPVYCSCVTRTASERRRPFSNTMRTAYDYCALMESRSTKVLFHQL</sequence>
<name>A0A9P8AZC4_9AGAR</name>
<protein>
    <submittedName>
        <fullName evidence="1">Uncharacterized protein</fullName>
    </submittedName>
</protein>
<evidence type="ECO:0000313" key="1">
    <source>
        <dbReference type="EMBL" id="KAG7451822.1"/>
    </source>
</evidence>
<dbReference type="Proteomes" id="UP000812287">
    <property type="component" value="Unassembled WGS sequence"/>
</dbReference>
<gene>
    <name evidence="1" type="ORF">BT62DRAFT_1071034</name>
</gene>
<keyword evidence="2" id="KW-1185">Reference proteome</keyword>
<evidence type="ECO:0000313" key="2">
    <source>
        <dbReference type="Proteomes" id="UP000812287"/>
    </source>
</evidence>
<dbReference type="GeneID" id="66101011"/>
<proteinExistence type="predicted"/>
<dbReference type="AlphaFoldDB" id="A0A9P8AZC4"/>
<dbReference type="RefSeq" id="XP_043045322.1">
    <property type="nucleotide sequence ID" value="XM_043178717.1"/>
</dbReference>
<dbReference type="EMBL" id="MU250524">
    <property type="protein sequence ID" value="KAG7451822.1"/>
    <property type="molecule type" value="Genomic_DNA"/>
</dbReference>
<accession>A0A9P8AZC4</accession>
<organism evidence="1 2">
    <name type="scientific">Guyanagaster necrorhizus</name>
    <dbReference type="NCBI Taxonomy" id="856835"/>
    <lineage>
        <taxon>Eukaryota</taxon>
        <taxon>Fungi</taxon>
        <taxon>Dikarya</taxon>
        <taxon>Basidiomycota</taxon>
        <taxon>Agaricomycotina</taxon>
        <taxon>Agaricomycetes</taxon>
        <taxon>Agaricomycetidae</taxon>
        <taxon>Agaricales</taxon>
        <taxon>Marasmiineae</taxon>
        <taxon>Physalacriaceae</taxon>
        <taxon>Guyanagaster</taxon>
    </lineage>
</organism>